<dbReference type="NCBIfam" id="TIGR02645">
    <property type="entry name" value="ARCH_P_rylase"/>
    <property type="match status" value="1"/>
</dbReference>
<dbReference type="GO" id="GO:0004645">
    <property type="term" value="F:1,4-alpha-oligoglucan phosphorylase activity"/>
    <property type="evidence" value="ECO:0007669"/>
    <property type="project" value="InterPro"/>
</dbReference>
<dbReference type="Gene3D" id="1.20.970.50">
    <property type="match status" value="1"/>
</dbReference>
<dbReference type="Gene3D" id="3.40.1030.10">
    <property type="entry name" value="Nucleoside phosphorylase/phosphoribosyltransferase catalytic domain"/>
    <property type="match status" value="1"/>
</dbReference>
<dbReference type="RefSeq" id="WP_089805904.1">
    <property type="nucleotide sequence ID" value="NZ_FOYT01000001.1"/>
</dbReference>
<evidence type="ECO:0000256" key="1">
    <source>
        <dbReference type="ARBA" id="ARBA00022676"/>
    </source>
</evidence>
<dbReference type="InterPro" id="IPR009010">
    <property type="entry name" value="Asp_de-COase-like_dom_sf"/>
</dbReference>
<dbReference type="AlphaFoldDB" id="A0A1I6GN77"/>
<organism evidence="6 7">
    <name type="scientific">Halogeometricum rufum</name>
    <dbReference type="NCBI Taxonomy" id="553469"/>
    <lineage>
        <taxon>Archaea</taxon>
        <taxon>Methanobacteriati</taxon>
        <taxon>Methanobacteriota</taxon>
        <taxon>Stenosarchaea group</taxon>
        <taxon>Halobacteria</taxon>
        <taxon>Halobacteriales</taxon>
        <taxon>Haloferacaceae</taxon>
        <taxon>Halogeometricum</taxon>
    </lineage>
</organism>
<feature type="domain" description="Pyrimidine nucleoside phosphorylase C-terminal" evidence="5">
    <location>
        <begin position="413"/>
        <end position="480"/>
    </location>
</feature>
<dbReference type="Gene3D" id="2.40.40.20">
    <property type="match status" value="1"/>
</dbReference>
<dbReference type="SUPFAM" id="SSF52418">
    <property type="entry name" value="Nucleoside phosphorylase/phosphoribosyltransferase catalytic domain"/>
    <property type="match status" value="1"/>
</dbReference>
<dbReference type="NCBIfam" id="TIGR03327">
    <property type="entry name" value="AMP_phos"/>
    <property type="match status" value="1"/>
</dbReference>
<dbReference type="EC" id="2.4.2.57" evidence="3"/>
<dbReference type="InterPro" id="IPR036566">
    <property type="entry name" value="PYNP-like_C_sf"/>
</dbReference>
<reference evidence="7" key="1">
    <citation type="submission" date="2016-10" db="EMBL/GenBank/DDBJ databases">
        <authorList>
            <person name="Varghese N."/>
            <person name="Submissions S."/>
        </authorList>
    </citation>
    <scope>NUCLEOTIDE SEQUENCE [LARGE SCALE GENOMIC DNA]</scope>
    <source>
        <strain evidence="7">CGMCC 1.7736</strain>
    </source>
</reference>
<accession>A0A1I6GN77</accession>
<keyword evidence="7" id="KW-1185">Reference proteome</keyword>
<evidence type="ECO:0000256" key="4">
    <source>
        <dbReference type="SAM" id="MobiDB-lite"/>
    </source>
</evidence>
<dbReference type="SUPFAM" id="SSF47648">
    <property type="entry name" value="Nucleoside phosphorylase/phosphoribosyltransferase N-terminal domain"/>
    <property type="match status" value="1"/>
</dbReference>
<evidence type="ECO:0000313" key="6">
    <source>
        <dbReference type="EMBL" id="SFR43650.1"/>
    </source>
</evidence>
<dbReference type="InterPro" id="IPR000312">
    <property type="entry name" value="Glycosyl_Trfase_fam3"/>
</dbReference>
<sequence>MELTTVDIDIGTRSPTVLMHGSDAATLGLHPLDRVHIGTDSGTVVGIVELSDELVDPGELAVTRRLGHVDGVVEVTPAPRPASVEFIRKKLDDDELERDELDRIVHDIREDRLSDVELGAYVCAMYINDTSLAETMHLSESMANAGETLSWQEEVVADKHCIGGVSGNRTTPILVAIVAAAGVTVPKTSSRAVTSAAGTADTMEVFCPVDLDAKAIRRVVTETNGCLAWGGAVNLSPVDDKIIRAETPLSLDPHGQLVASVLSKKQSAGSTHVLVDIPYGEGSKVSSLADARELAHDFRRVGDHLGMTIDCAITDGGAPIGRGVGPVLEARDVLSVLSGSGPGDLRRKSVRLAQILLECAGADADAGEILESGRALDRFRDIVAAQGGDPDVTLSELVPGRHERTVTAGRDGVVTHVDNRLINEVARRAGAPRAPGAGLELHHRVGDAVARGDPLCTIHAEDESRLAEATDHAERAEPVRIRPPDETLVERV</sequence>
<dbReference type="SMART" id="SM00941">
    <property type="entry name" value="PYNP_C"/>
    <property type="match status" value="1"/>
</dbReference>
<proteinExistence type="predicted"/>
<dbReference type="InterPro" id="IPR017459">
    <property type="entry name" value="Glycosyl_Trfase_fam3_N_dom"/>
</dbReference>
<dbReference type="SUPFAM" id="SSF54680">
    <property type="entry name" value="Pyrimidine nucleoside phosphorylase C-terminal domain"/>
    <property type="match status" value="1"/>
</dbReference>
<keyword evidence="2" id="KW-0808">Transferase</keyword>
<dbReference type="PIRSF" id="PIRSF000478">
    <property type="entry name" value="TP_PyNP"/>
    <property type="match status" value="1"/>
</dbReference>
<dbReference type="PANTHER" id="PTHR10515:SF0">
    <property type="entry name" value="THYMIDINE PHOSPHORYLASE"/>
    <property type="match status" value="1"/>
</dbReference>
<dbReference type="STRING" id="553469.SAMN04487947_1421"/>
<dbReference type="Proteomes" id="UP000198531">
    <property type="component" value="Unassembled WGS sequence"/>
</dbReference>
<dbReference type="InterPro" id="IPR013102">
    <property type="entry name" value="PYNP_C"/>
</dbReference>
<evidence type="ECO:0000313" key="7">
    <source>
        <dbReference type="Proteomes" id="UP000198531"/>
    </source>
</evidence>
<dbReference type="InterPro" id="IPR013466">
    <property type="entry name" value="Thymidine/AMP_Pase"/>
</dbReference>
<dbReference type="Gene3D" id="3.90.1170.30">
    <property type="entry name" value="Pyrimidine nucleoside phosphorylase-like, C-terminal domain"/>
    <property type="match status" value="1"/>
</dbReference>
<feature type="region of interest" description="Disordered" evidence="4">
    <location>
        <begin position="466"/>
        <end position="492"/>
    </location>
</feature>
<dbReference type="InterPro" id="IPR017872">
    <property type="entry name" value="Pyrmidine_PPase_CS"/>
</dbReference>
<dbReference type="InterPro" id="IPR017713">
    <property type="entry name" value="AMP_phosphorylase"/>
</dbReference>
<gene>
    <name evidence="6" type="ORF">SAMN04487947_1421</name>
</gene>
<dbReference type="OrthoDB" id="9827at2157"/>
<dbReference type="GO" id="GO:0006206">
    <property type="term" value="P:pyrimidine nucleobase metabolic process"/>
    <property type="evidence" value="ECO:0007669"/>
    <property type="project" value="InterPro"/>
</dbReference>
<protein>
    <recommendedName>
        <fullName evidence="3">AMP phosphorylase</fullName>
        <ecNumber evidence="3">2.4.2.57</ecNumber>
    </recommendedName>
</protein>
<dbReference type="PROSITE" id="PS00647">
    <property type="entry name" value="THYMID_PHOSPHORYLASE"/>
    <property type="match status" value="1"/>
</dbReference>
<name>A0A1I6GN77_9EURY</name>
<dbReference type="InterPro" id="IPR000053">
    <property type="entry name" value="Thymidine/pyrmidine_PPase"/>
</dbReference>
<dbReference type="PANTHER" id="PTHR10515">
    <property type="entry name" value="THYMIDINE PHOSPHORYLASE"/>
    <property type="match status" value="1"/>
</dbReference>
<dbReference type="GO" id="GO:0005829">
    <property type="term" value="C:cytosol"/>
    <property type="evidence" value="ECO:0007669"/>
    <property type="project" value="TreeGrafter"/>
</dbReference>
<keyword evidence="1" id="KW-0328">Glycosyltransferase</keyword>
<dbReference type="InterPro" id="IPR036320">
    <property type="entry name" value="Glycosyl_Trfase_fam3_N_dom_sf"/>
</dbReference>
<dbReference type="Pfam" id="PF00591">
    <property type="entry name" value="Glycos_transf_3"/>
    <property type="match status" value="1"/>
</dbReference>
<dbReference type="SUPFAM" id="SSF50692">
    <property type="entry name" value="ADC-like"/>
    <property type="match status" value="1"/>
</dbReference>
<dbReference type="GO" id="GO:0046125">
    <property type="term" value="P:pyrimidine deoxyribonucleoside metabolic process"/>
    <property type="evidence" value="ECO:0007669"/>
    <property type="project" value="InterPro"/>
</dbReference>
<evidence type="ECO:0000256" key="2">
    <source>
        <dbReference type="ARBA" id="ARBA00022679"/>
    </source>
</evidence>
<dbReference type="GO" id="GO:0016763">
    <property type="term" value="F:pentosyltransferase activity"/>
    <property type="evidence" value="ECO:0007669"/>
    <property type="project" value="InterPro"/>
</dbReference>
<dbReference type="EMBL" id="FOYT01000001">
    <property type="protein sequence ID" value="SFR43650.1"/>
    <property type="molecule type" value="Genomic_DNA"/>
</dbReference>
<evidence type="ECO:0000259" key="5">
    <source>
        <dbReference type="SMART" id="SM00941"/>
    </source>
</evidence>
<dbReference type="Pfam" id="PF02885">
    <property type="entry name" value="Glycos_trans_3N"/>
    <property type="match status" value="1"/>
</dbReference>
<dbReference type="Pfam" id="PF07831">
    <property type="entry name" value="PYNP_C"/>
    <property type="match status" value="1"/>
</dbReference>
<dbReference type="NCBIfam" id="NF003338">
    <property type="entry name" value="PRK04350.1"/>
    <property type="match status" value="1"/>
</dbReference>
<evidence type="ECO:0000256" key="3">
    <source>
        <dbReference type="NCBIfam" id="TIGR03327"/>
    </source>
</evidence>
<dbReference type="InterPro" id="IPR035902">
    <property type="entry name" value="Nuc_phospho_transferase"/>
</dbReference>